<dbReference type="InterPro" id="IPR025944">
    <property type="entry name" value="Sigma_54_int_dom_CS"/>
</dbReference>
<dbReference type="Pfam" id="PF25601">
    <property type="entry name" value="AAA_lid_14"/>
    <property type="match status" value="1"/>
</dbReference>
<dbReference type="PROSITE" id="PS50045">
    <property type="entry name" value="SIGMA54_INTERACT_4"/>
    <property type="match status" value="1"/>
</dbReference>
<dbReference type="SUPFAM" id="SSF52540">
    <property type="entry name" value="P-loop containing nucleoside triphosphate hydrolases"/>
    <property type="match status" value="1"/>
</dbReference>
<sequence>MQFSKGLIVVVDDDDDIRLALSMLLTNEGYQVLEANGKKELAQVISRHTPHLVLLDMNFSRDTTSGAEGLEVLAQLTHQKITTLLMTAWGNIELAVKGIQQGACDFIEKPWDNTKLLHIVSKHIHQRAPTAPPSKAAVQQDATPWVANSPSMQRMELMIEQVADTQASVLILGENGTGKSLLARRIHELSGRHDQAFVSVNMGAIPENLFESELFGHKKGAFTDAKDSRQGRFELAHHGTLFLDEIGTLPTAVQPKMLRVLETGEYEPVGASHTLQADIRLISATNANLDDLVNTGQFRRDLLFRLNTFVLELPPLRERSDDIHDLSLRFIEKFSAKYNKPSLSLASQALAQLSRYPWPGNVRELSHVIERAVILCRDKEITPSHIMLSGSSSEEQIKDKELRHLDDIELDMIKKALNKYQGHISKAASALGISRNALYRRMEKYQLDKEDFDIE</sequence>
<feature type="domain" description="Sigma-54 factor interaction" evidence="6">
    <location>
        <begin position="145"/>
        <end position="374"/>
    </location>
</feature>
<keyword evidence="5" id="KW-0597">Phosphoprotein</keyword>
<dbReference type="Gene3D" id="1.10.10.60">
    <property type="entry name" value="Homeodomain-like"/>
    <property type="match status" value="1"/>
</dbReference>
<dbReference type="InterPro" id="IPR002078">
    <property type="entry name" value="Sigma_54_int"/>
</dbReference>
<dbReference type="Pfam" id="PF02954">
    <property type="entry name" value="HTH_8"/>
    <property type="match status" value="1"/>
</dbReference>
<dbReference type="GO" id="GO:0043565">
    <property type="term" value="F:sequence-specific DNA binding"/>
    <property type="evidence" value="ECO:0007669"/>
    <property type="project" value="InterPro"/>
</dbReference>
<comment type="caution">
    <text evidence="8">The sequence shown here is derived from an EMBL/GenBank/DDBJ whole genome shotgun (WGS) entry which is preliminary data.</text>
</comment>
<dbReference type="CDD" id="cd00009">
    <property type="entry name" value="AAA"/>
    <property type="match status" value="1"/>
</dbReference>
<dbReference type="Gene3D" id="1.10.8.60">
    <property type="match status" value="1"/>
</dbReference>
<dbReference type="OrthoDB" id="9804019at2"/>
<dbReference type="SMART" id="SM00382">
    <property type="entry name" value="AAA"/>
    <property type="match status" value="1"/>
</dbReference>
<feature type="modified residue" description="4-aspartylphosphate" evidence="5">
    <location>
        <position position="56"/>
    </location>
</feature>
<dbReference type="SUPFAM" id="SSF52172">
    <property type="entry name" value="CheY-like"/>
    <property type="match status" value="1"/>
</dbReference>
<evidence type="ECO:0000259" key="7">
    <source>
        <dbReference type="PROSITE" id="PS50110"/>
    </source>
</evidence>
<dbReference type="PRINTS" id="PR01590">
    <property type="entry name" value="HTHFIS"/>
</dbReference>
<evidence type="ECO:0000256" key="5">
    <source>
        <dbReference type="PROSITE-ProRule" id="PRU00169"/>
    </source>
</evidence>
<dbReference type="InterPro" id="IPR058031">
    <property type="entry name" value="AAA_lid_NorR"/>
</dbReference>
<keyword evidence="3" id="KW-0805">Transcription regulation</keyword>
<keyword evidence="4" id="KW-0804">Transcription</keyword>
<dbReference type="PROSITE" id="PS00688">
    <property type="entry name" value="SIGMA54_INTERACT_3"/>
    <property type="match status" value="1"/>
</dbReference>
<name>A0A3N5Y648_9ALTE</name>
<dbReference type="InterPro" id="IPR002197">
    <property type="entry name" value="HTH_Fis"/>
</dbReference>
<dbReference type="Proteomes" id="UP000275281">
    <property type="component" value="Unassembled WGS sequence"/>
</dbReference>
<evidence type="ECO:0000256" key="4">
    <source>
        <dbReference type="ARBA" id="ARBA00023163"/>
    </source>
</evidence>
<dbReference type="InterPro" id="IPR003593">
    <property type="entry name" value="AAA+_ATPase"/>
</dbReference>
<dbReference type="PANTHER" id="PTHR32071">
    <property type="entry name" value="TRANSCRIPTIONAL REGULATORY PROTEIN"/>
    <property type="match status" value="1"/>
</dbReference>
<dbReference type="PROSITE" id="PS50110">
    <property type="entry name" value="RESPONSE_REGULATORY"/>
    <property type="match status" value="1"/>
</dbReference>
<dbReference type="SUPFAM" id="SSF46689">
    <property type="entry name" value="Homeodomain-like"/>
    <property type="match status" value="1"/>
</dbReference>
<dbReference type="InterPro" id="IPR009057">
    <property type="entry name" value="Homeodomain-like_sf"/>
</dbReference>
<dbReference type="GO" id="GO:0006355">
    <property type="term" value="P:regulation of DNA-templated transcription"/>
    <property type="evidence" value="ECO:0007669"/>
    <property type="project" value="InterPro"/>
</dbReference>
<accession>A0A3N5Y648</accession>
<organism evidence="8 9">
    <name type="scientific">Alteromonas sediminis</name>
    <dbReference type="NCBI Taxonomy" id="2259342"/>
    <lineage>
        <taxon>Bacteria</taxon>
        <taxon>Pseudomonadati</taxon>
        <taxon>Pseudomonadota</taxon>
        <taxon>Gammaproteobacteria</taxon>
        <taxon>Alteromonadales</taxon>
        <taxon>Alteromonadaceae</taxon>
        <taxon>Alteromonas/Salinimonas group</taxon>
        <taxon>Alteromonas</taxon>
    </lineage>
</organism>
<dbReference type="GO" id="GO:0005524">
    <property type="term" value="F:ATP binding"/>
    <property type="evidence" value="ECO:0007669"/>
    <property type="project" value="UniProtKB-KW"/>
</dbReference>
<dbReference type="Gene3D" id="3.40.50.2300">
    <property type="match status" value="1"/>
</dbReference>
<evidence type="ECO:0000256" key="1">
    <source>
        <dbReference type="ARBA" id="ARBA00022741"/>
    </source>
</evidence>
<dbReference type="Pfam" id="PF00158">
    <property type="entry name" value="Sigma54_activat"/>
    <property type="match status" value="1"/>
</dbReference>
<dbReference type="Pfam" id="PF00072">
    <property type="entry name" value="Response_reg"/>
    <property type="match status" value="1"/>
</dbReference>
<keyword evidence="1" id="KW-0547">Nucleotide-binding</keyword>
<evidence type="ECO:0000256" key="3">
    <source>
        <dbReference type="ARBA" id="ARBA00023015"/>
    </source>
</evidence>
<proteinExistence type="predicted"/>
<keyword evidence="2" id="KW-0067">ATP-binding</keyword>
<dbReference type="InterPro" id="IPR027417">
    <property type="entry name" value="P-loop_NTPase"/>
</dbReference>
<dbReference type="PANTHER" id="PTHR32071:SF113">
    <property type="entry name" value="ALGINATE BIOSYNTHESIS TRANSCRIPTIONAL REGULATORY PROTEIN ALGB"/>
    <property type="match status" value="1"/>
</dbReference>
<dbReference type="InterPro" id="IPR001789">
    <property type="entry name" value="Sig_transdc_resp-reg_receiver"/>
</dbReference>
<dbReference type="AlphaFoldDB" id="A0A3N5Y648"/>
<feature type="domain" description="Response regulatory" evidence="7">
    <location>
        <begin position="7"/>
        <end position="124"/>
    </location>
</feature>
<dbReference type="RefSeq" id="WP_124028460.1">
    <property type="nucleotide sequence ID" value="NZ_JBHRSN010000007.1"/>
</dbReference>
<evidence type="ECO:0000313" key="9">
    <source>
        <dbReference type="Proteomes" id="UP000275281"/>
    </source>
</evidence>
<gene>
    <name evidence="8" type="ORF">DRW07_13540</name>
</gene>
<dbReference type="SMART" id="SM00448">
    <property type="entry name" value="REC"/>
    <property type="match status" value="1"/>
</dbReference>
<dbReference type="GO" id="GO:0000160">
    <property type="term" value="P:phosphorelay signal transduction system"/>
    <property type="evidence" value="ECO:0007669"/>
    <property type="project" value="InterPro"/>
</dbReference>
<dbReference type="FunFam" id="3.40.50.300:FF:000006">
    <property type="entry name" value="DNA-binding transcriptional regulator NtrC"/>
    <property type="match status" value="1"/>
</dbReference>
<evidence type="ECO:0000313" key="8">
    <source>
        <dbReference type="EMBL" id="RPJ65829.1"/>
    </source>
</evidence>
<dbReference type="Gene3D" id="3.40.50.300">
    <property type="entry name" value="P-loop containing nucleotide triphosphate hydrolases"/>
    <property type="match status" value="1"/>
</dbReference>
<keyword evidence="9" id="KW-1185">Reference proteome</keyword>
<dbReference type="InterPro" id="IPR011006">
    <property type="entry name" value="CheY-like_superfamily"/>
</dbReference>
<protein>
    <submittedName>
        <fullName evidence="8">Sigma-54-dependent Fis family transcriptional regulator</fullName>
    </submittedName>
</protein>
<reference evidence="8 9" key="1">
    <citation type="submission" date="2018-11" db="EMBL/GenBank/DDBJ databases">
        <authorList>
            <person name="Ye M.-Q."/>
            <person name="Du Z.-J."/>
        </authorList>
    </citation>
    <scope>NUCLEOTIDE SEQUENCE [LARGE SCALE GENOMIC DNA]</scope>
    <source>
        <strain evidence="8 9">U0105</strain>
    </source>
</reference>
<dbReference type="EMBL" id="RPOK01000004">
    <property type="protein sequence ID" value="RPJ65829.1"/>
    <property type="molecule type" value="Genomic_DNA"/>
</dbReference>
<evidence type="ECO:0000259" key="6">
    <source>
        <dbReference type="PROSITE" id="PS50045"/>
    </source>
</evidence>
<evidence type="ECO:0000256" key="2">
    <source>
        <dbReference type="ARBA" id="ARBA00022840"/>
    </source>
</evidence>